<dbReference type="PANTHER" id="PTHR18968">
    <property type="entry name" value="THIAMINE PYROPHOSPHATE ENZYMES"/>
    <property type="match status" value="1"/>
</dbReference>
<dbReference type="GO" id="GO:0000287">
    <property type="term" value="F:magnesium ion binding"/>
    <property type="evidence" value="ECO:0007669"/>
    <property type="project" value="UniProtKB-UniRule"/>
</dbReference>
<evidence type="ECO:0000256" key="6">
    <source>
        <dbReference type="ARBA" id="ARBA00022679"/>
    </source>
</evidence>
<dbReference type="UniPathway" id="UPA00047">
    <property type="reaction ID" value="UER00055"/>
</dbReference>
<dbReference type="FunFam" id="3.40.50.970:FF:000007">
    <property type="entry name" value="Acetolactate synthase"/>
    <property type="match status" value="1"/>
</dbReference>
<evidence type="ECO:0000256" key="10">
    <source>
        <dbReference type="ARBA" id="ARBA00023304"/>
    </source>
</evidence>
<dbReference type="InterPro" id="IPR012846">
    <property type="entry name" value="Acetolactate_synth_lsu"/>
</dbReference>
<dbReference type="CDD" id="cd07035">
    <property type="entry name" value="TPP_PYR_POX_like"/>
    <property type="match status" value="1"/>
</dbReference>
<proteinExistence type="inferred from homology"/>
<dbReference type="PANTHER" id="PTHR18968:SF13">
    <property type="entry name" value="ACETOLACTATE SYNTHASE CATALYTIC SUBUNIT, MITOCHONDRIAL"/>
    <property type="match status" value="1"/>
</dbReference>
<evidence type="ECO:0000313" key="17">
    <source>
        <dbReference type="Proteomes" id="UP000291269"/>
    </source>
</evidence>
<evidence type="ECO:0000256" key="11">
    <source>
        <dbReference type="ARBA" id="ARBA00048670"/>
    </source>
</evidence>
<dbReference type="UniPathway" id="UPA00049">
    <property type="reaction ID" value="UER00059"/>
</dbReference>
<comment type="pathway">
    <text evidence="1 12">Amino-acid biosynthesis; L-isoleucine biosynthesis; L-isoleucine from 2-oxobutanoate: step 1/4.</text>
</comment>
<dbReference type="Gene3D" id="3.40.50.1220">
    <property type="entry name" value="TPP-binding domain"/>
    <property type="match status" value="1"/>
</dbReference>
<accession>A0A4Q2K992</accession>
<dbReference type="InterPro" id="IPR012000">
    <property type="entry name" value="Thiamin_PyroP_enz_cen_dom"/>
</dbReference>
<dbReference type="SUPFAM" id="SSF52518">
    <property type="entry name" value="Thiamin diphosphate-binding fold (THDP-binding)"/>
    <property type="match status" value="2"/>
</dbReference>
<evidence type="ECO:0000256" key="9">
    <source>
        <dbReference type="ARBA" id="ARBA00023052"/>
    </source>
</evidence>
<dbReference type="InterPro" id="IPR012001">
    <property type="entry name" value="Thiamin_PyroP_enz_TPP-bd_dom"/>
</dbReference>
<keyword evidence="8 12" id="KW-0460">Magnesium</keyword>
<comment type="cofactor">
    <cofactor evidence="12">
        <name>thiamine diphosphate</name>
        <dbReference type="ChEBI" id="CHEBI:58937"/>
    </cofactor>
    <text evidence="12">Binds 1 thiamine pyrophosphate per subunit.</text>
</comment>
<reference evidence="16 17" key="1">
    <citation type="journal article" date="2019" name="Gut">
        <title>Antibiotics-induced monodominance of a novel gut bacterial order.</title>
        <authorList>
            <person name="Hildebrand F."/>
            <person name="Moitinho-Silva L."/>
            <person name="Blasche S."/>
            <person name="Jahn M.T."/>
            <person name="Gossmann T.I."/>
            <person name="Heuerta-Cepas J."/>
            <person name="Hercog R."/>
            <person name="Luetge M."/>
            <person name="Bahram M."/>
            <person name="Pryszlak A."/>
            <person name="Alves R.J."/>
            <person name="Waszak S.M."/>
            <person name="Zhu A."/>
            <person name="Ye L."/>
            <person name="Costea P.I."/>
            <person name="Aalvink S."/>
            <person name="Belzer C."/>
            <person name="Forslund S.K."/>
            <person name="Sunagawa S."/>
            <person name="Hentschel U."/>
            <person name="Merten C."/>
            <person name="Patil K.R."/>
            <person name="Benes V."/>
            <person name="Bork P."/>
        </authorList>
    </citation>
    <scope>NUCLEOTIDE SEQUENCE [LARGE SCALE GENOMIC DNA]</scope>
    <source>
        <strain evidence="16 17">HDS1380</strain>
    </source>
</reference>
<evidence type="ECO:0000256" key="12">
    <source>
        <dbReference type="RuleBase" id="RU003591"/>
    </source>
</evidence>
<dbReference type="Pfam" id="PF00205">
    <property type="entry name" value="TPP_enzyme_M"/>
    <property type="match status" value="1"/>
</dbReference>
<evidence type="ECO:0000256" key="8">
    <source>
        <dbReference type="ARBA" id="ARBA00022842"/>
    </source>
</evidence>
<comment type="similarity">
    <text evidence="3 12">Belongs to the TPP enzyme family.</text>
</comment>
<name>A0A4Q2K992_9FIRM</name>
<evidence type="ECO:0000256" key="2">
    <source>
        <dbReference type="ARBA" id="ARBA00005025"/>
    </source>
</evidence>
<comment type="cofactor">
    <cofactor evidence="12">
        <name>Mg(2+)</name>
        <dbReference type="ChEBI" id="CHEBI:18420"/>
    </cofactor>
    <text evidence="12">Binds 1 Mg(2+) ion per subunit.</text>
</comment>
<sequence>MIVKQLREFFVMKLSGADIIIRCLKEQNVDTIFGYPGGCVLDIYDALYRDGSIRHVLTAHEQGASHAADGYARVSGKVGVCLATSGPGATNLVTGIATAYMDSIPLVAITGNVTLANLGRDSFQEVDIAGITMPVTKHNYIVKDVRDLAPTIREAFFISNSGRKGPVLIDVPKNLQTELCEFTPAEPVRYEPKKVEPESVRQAAEAIANAKRPLIILGGGAIGSNAGENICAFAKKLQAPVVSTLMGLGAYPASAPEFLGMLGMHGTNAAAQAFLCADTVIALGMRFSDRVAGDRKKFREQKTIVQFDIDAAEIDKNVETDISVMADVNEILKTILPLLPQAERKDWLNEAIQVKKRDEKDNLSPLFARKILQTACRLTPPDTPVATDVGQHQMWTAQFYGFEKPRTFVTSGGLGTMGYGLGAAIGACVASGKRTFLVTGDGSFHMNLNELCTAVSQNLPLIILLMDNNTLGMVRQWQTLFYGKRYSQTTLNRKTDYCKLAEAFGAKGMTIAAEKDIEPVLRAALAENGPVLIDCKIGIDDKVLPMIAPGKSFDSIITEMGE</sequence>
<protein>
    <recommendedName>
        <fullName evidence="4 12">Acetolactate synthase</fullName>
        <ecNumber evidence="4 12">2.2.1.6</ecNumber>
    </recommendedName>
</protein>
<evidence type="ECO:0000313" key="16">
    <source>
        <dbReference type="EMBL" id="RXZ61228.1"/>
    </source>
</evidence>
<dbReference type="GO" id="GO:0005948">
    <property type="term" value="C:acetolactate synthase complex"/>
    <property type="evidence" value="ECO:0007669"/>
    <property type="project" value="TreeGrafter"/>
</dbReference>
<evidence type="ECO:0000256" key="4">
    <source>
        <dbReference type="ARBA" id="ARBA00013145"/>
    </source>
</evidence>
<evidence type="ECO:0000259" key="14">
    <source>
        <dbReference type="Pfam" id="PF02775"/>
    </source>
</evidence>
<dbReference type="Proteomes" id="UP000291269">
    <property type="component" value="Unassembled WGS sequence"/>
</dbReference>
<keyword evidence="5 12" id="KW-0028">Amino-acid biosynthesis</keyword>
<dbReference type="FunFam" id="3.40.50.1220:FF:000008">
    <property type="entry name" value="Acetolactate synthase"/>
    <property type="match status" value="1"/>
</dbReference>
<dbReference type="CDD" id="cd02015">
    <property type="entry name" value="TPP_AHAS"/>
    <property type="match status" value="1"/>
</dbReference>
<keyword evidence="9 12" id="KW-0786">Thiamine pyrophosphate</keyword>
<dbReference type="EC" id="2.2.1.6" evidence="4 12"/>
<dbReference type="GO" id="GO:0050660">
    <property type="term" value="F:flavin adenine dinucleotide binding"/>
    <property type="evidence" value="ECO:0007669"/>
    <property type="project" value="InterPro"/>
</dbReference>
<evidence type="ECO:0000256" key="1">
    <source>
        <dbReference type="ARBA" id="ARBA00004974"/>
    </source>
</evidence>
<comment type="caution">
    <text evidence="16">The sequence shown here is derived from an EMBL/GenBank/DDBJ whole genome shotgun (WGS) entry which is preliminary data.</text>
</comment>
<dbReference type="InterPro" id="IPR011766">
    <property type="entry name" value="TPP_enzyme_TPP-bd"/>
</dbReference>
<dbReference type="GO" id="GO:0009099">
    <property type="term" value="P:L-valine biosynthetic process"/>
    <property type="evidence" value="ECO:0007669"/>
    <property type="project" value="UniProtKB-UniPathway"/>
</dbReference>
<dbReference type="EMBL" id="SDOZ01000002">
    <property type="protein sequence ID" value="RXZ61228.1"/>
    <property type="molecule type" value="Genomic_DNA"/>
</dbReference>
<dbReference type="InterPro" id="IPR029061">
    <property type="entry name" value="THDP-binding"/>
</dbReference>
<dbReference type="InterPro" id="IPR045229">
    <property type="entry name" value="TPP_enz"/>
</dbReference>
<dbReference type="GO" id="GO:0009097">
    <property type="term" value="P:isoleucine biosynthetic process"/>
    <property type="evidence" value="ECO:0007669"/>
    <property type="project" value="UniProtKB-UniPathway"/>
</dbReference>
<evidence type="ECO:0000256" key="7">
    <source>
        <dbReference type="ARBA" id="ARBA00022723"/>
    </source>
</evidence>
<evidence type="ECO:0000259" key="15">
    <source>
        <dbReference type="Pfam" id="PF02776"/>
    </source>
</evidence>
<keyword evidence="6 12" id="KW-0808">Transferase</keyword>
<organism evidence="16 17">
    <name type="scientific">Candidatus Borkfalkia ceftriaxoniphila</name>
    <dbReference type="NCBI Taxonomy" id="2508949"/>
    <lineage>
        <taxon>Bacteria</taxon>
        <taxon>Bacillati</taxon>
        <taxon>Bacillota</taxon>
        <taxon>Clostridia</taxon>
        <taxon>Christensenellales</taxon>
        <taxon>Christensenellaceae</taxon>
        <taxon>Candidatus Borkfalkia</taxon>
    </lineage>
</organism>
<feature type="domain" description="Thiamine pyrophosphate enzyme TPP-binding" evidence="14">
    <location>
        <begin position="388"/>
        <end position="535"/>
    </location>
</feature>
<keyword evidence="17" id="KW-1185">Reference proteome</keyword>
<keyword evidence="7 12" id="KW-0479">Metal-binding</keyword>
<feature type="domain" description="Thiamine pyrophosphate enzyme N-terminal TPP-binding" evidence="15">
    <location>
        <begin position="15"/>
        <end position="129"/>
    </location>
</feature>
<dbReference type="AlphaFoldDB" id="A0A4Q2K992"/>
<dbReference type="Pfam" id="PF02775">
    <property type="entry name" value="TPP_enzyme_C"/>
    <property type="match status" value="1"/>
</dbReference>
<dbReference type="OrthoDB" id="4494979at2"/>
<dbReference type="GO" id="GO:0030976">
    <property type="term" value="F:thiamine pyrophosphate binding"/>
    <property type="evidence" value="ECO:0007669"/>
    <property type="project" value="UniProtKB-UniRule"/>
</dbReference>
<evidence type="ECO:0000256" key="5">
    <source>
        <dbReference type="ARBA" id="ARBA00022605"/>
    </source>
</evidence>
<evidence type="ECO:0000256" key="3">
    <source>
        <dbReference type="ARBA" id="ARBA00007812"/>
    </source>
</evidence>
<keyword evidence="10 12" id="KW-0100">Branched-chain amino acid biosynthesis</keyword>
<gene>
    <name evidence="16" type="primary">ilvB</name>
    <name evidence="16" type="ORF">ESZ91_02270</name>
</gene>
<dbReference type="GO" id="GO:0003984">
    <property type="term" value="F:acetolactate synthase activity"/>
    <property type="evidence" value="ECO:0007669"/>
    <property type="project" value="UniProtKB-EC"/>
</dbReference>
<dbReference type="Gene3D" id="3.40.50.970">
    <property type="match status" value="2"/>
</dbReference>
<dbReference type="SUPFAM" id="SSF52467">
    <property type="entry name" value="DHS-like NAD/FAD-binding domain"/>
    <property type="match status" value="1"/>
</dbReference>
<dbReference type="NCBIfam" id="TIGR00118">
    <property type="entry name" value="acolac_lg"/>
    <property type="match status" value="1"/>
</dbReference>
<comment type="catalytic activity">
    <reaction evidence="11 12">
        <text>2 pyruvate + H(+) = (2S)-2-acetolactate + CO2</text>
        <dbReference type="Rhea" id="RHEA:25249"/>
        <dbReference type="ChEBI" id="CHEBI:15361"/>
        <dbReference type="ChEBI" id="CHEBI:15378"/>
        <dbReference type="ChEBI" id="CHEBI:16526"/>
        <dbReference type="ChEBI" id="CHEBI:58476"/>
        <dbReference type="EC" id="2.2.1.6"/>
    </reaction>
</comment>
<evidence type="ECO:0000259" key="13">
    <source>
        <dbReference type="Pfam" id="PF00205"/>
    </source>
</evidence>
<dbReference type="InterPro" id="IPR029035">
    <property type="entry name" value="DHS-like_NAD/FAD-binding_dom"/>
</dbReference>
<dbReference type="Pfam" id="PF02776">
    <property type="entry name" value="TPP_enzyme_N"/>
    <property type="match status" value="1"/>
</dbReference>
<feature type="domain" description="Thiamine pyrophosphate enzyme central" evidence="13">
    <location>
        <begin position="200"/>
        <end position="334"/>
    </location>
</feature>
<comment type="pathway">
    <text evidence="2 12">Amino-acid biosynthesis; L-valine biosynthesis; L-valine from pyruvate: step 1/4.</text>
</comment>
<dbReference type="InterPro" id="IPR039368">
    <property type="entry name" value="AHAS_TPP"/>
</dbReference>